<gene>
    <name evidence="2" type="ORF">DEO45_07160</name>
</gene>
<keyword evidence="3" id="KW-1185">Reference proteome</keyword>
<evidence type="ECO:0000259" key="1">
    <source>
        <dbReference type="Pfam" id="PF13477"/>
    </source>
</evidence>
<dbReference type="InterPro" id="IPR028098">
    <property type="entry name" value="Glyco_trans_4-like_N"/>
</dbReference>
<dbReference type="SUPFAM" id="SSF53756">
    <property type="entry name" value="UDP-Glycosyltransferase/glycogen phosphorylase"/>
    <property type="match status" value="1"/>
</dbReference>
<evidence type="ECO:0000313" key="3">
    <source>
        <dbReference type="Proteomes" id="UP000252387"/>
    </source>
</evidence>
<evidence type="ECO:0000313" key="2">
    <source>
        <dbReference type="EMBL" id="RCS30586.1"/>
    </source>
</evidence>
<sequence>MPMKAVLFANTDWYLYNFRRALAMALQRVGYDVLLISPPGPYGDKLRALGLRWEPLPMQRRSLNPLRELALLWYLTRLLRRERPMLVHGFTIKCAVYGSLAARLAGVPARVNAVAGMGYVFTSSHLKARLLRPVVRGLLRLALDGPSARLVLQNTDDVELFRSAGLVDPAHIRLIRGSGVDCAQFAGISRQASEDGVPRVLLASRLLWDKGVGEYIAALRQLRSQGRTVHALLAGTPDPGNPAAVPESTIRGWVDEGLLNWLGHVDDMAGLLGSVDIVVLPSYREGLPRTLVEAAACGLPLITTDVPGCREVVSDGVDGLLVPVGNSDVLAQAIERLQDQPEFARRLGDAARRKARTQFDERIVIQRTIAVYAELCDMPADSDESSV</sequence>
<accession>A0A368KHI7</accession>
<keyword evidence="2" id="KW-0808">Transferase</keyword>
<proteinExistence type="predicted"/>
<dbReference type="EMBL" id="QFWQ01000004">
    <property type="protein sequence ID" value="RCS30586.1"/>
    <property type="molecule type" value="Genomic_DNA"/>
</dbReference>
<dbReference type="Gene3D" id="3.40.50.2000">
    <property type="entry name" value="Glycogen Phosphorylase B"/>
    <property type="match status" value="2"/>
</dbReference>
<protein>
    <submittedName>
        <fullName evidence="2">Glycosyltransferase family 1 protein</fullName>
    </submittedName>
</protein>
<dbReference type="Proteomes" id="UP000252387">
    <property type="component" value="Unassembled WGS sequence"/>
</dbReference>
<dbReference type="CDD" id="cd03808">
    <property type="entry name" value="GT4_CapM-like"/>
    <property type="match status" value="1"/>
</dbReference>
<organism evidence="2 3">
    <name type="scientific">Rhodanobacter denitrificans</name>
    <dbReference type="NCBI Taxonomy" id="666685"/>
    <lineage>
        <taxon>Bacteria</taxon>
        <taxon>Pseudomonadati</taxon>
        <taxon>Pseudomonadota</taxon>
        <taxon>Gammaproteobacteria</taxon>
        <taxon>Lysobacterales</taxon>
        <taxon>Rhodanobacteraceae</taxon>
        <taxon>Rhodanobacter</taxon>
    </lineage>
</organism>
<dbReference type="Pfam" id="PF13477">
    <property type="entry name" value="Glyco_trans_4_2"/>
    <property type="match status" value="1"/>
</dbReference>
<reference evidence="2 3" key="1">
    <citation type="submission" date="2018-05" db="EMBL/GenBank/DDBJ databases">
        <title>Draft genome sequence of Rhodanobacter denitrificans Yn1 isolated from gold copper mine.</title>
        <authorList>
            <person name="Yang N."/>
            <person name="Mazhar H.S."/>
            <person name="Rensing C."/>
        </authorList>
    </citation>
    <scope>NUCLEOTIDE SEQUENCE [LARGE SCALE GENOMIC DNA]</scope>
    <source>
        <strain evidence="2 3">Yn1</strain>
    </source>
</reference>
<feature type="domain" description="Glycosyltransferase subfamily 4-like N-terminal" evidence="1">
    <location>
        <begin position="6"/>
        <end position="140"/>
    </location>
</feature>
<dbReference type="GO" id="GO:0016757">
    <property type="term" value="F:glycosyltransferase activity"/>
    <property type="evidence" value="ECO:0007669"/>
    <property type="project" value="TreeGrafter"/>
</dbReference>
<dbReference type="PANTHER" id="PTHR12526:SF638">
    <property type="entry name" value="SPORE COAT PROTEIN SA"/>
    <property type="match status" value="1"/>
</dbReference>
<name>A0A368KHI7_9GAMM</name>
<comment type="caution">
    <text evidence="2">The sequence shown here is derived from an EMBL/GenBank/DDBJ whole genome shotgun (WGS) entry which is preliminary data.</text>
</comment>
<dbReference type="Pfam" id="PF13692">
    <property type="entry name" value="Glyco_trans_1_4"/>
    <property type="match status" value="1"/>
</dbReference>
<dbReference type="AlphaFoldDB" id="A0A368KHI7"/>
<dbReference type="OrthoDB" id="9775208at2"/>
<dbReference type="PANTHER" id="PTHR12526">
    <property type="entry name" value="GLYCOSYLTRANSFERASE"/>
    <property type="match status" value="1"/>
</dbReference>